<organism evidence="1 2">
    <name type="scientific">Ceratitis capitata</name>
    <name type="common">Mediterranean fruit fly</name>
    <name type="synonym">Tephritis capitata</name>
    <dbReference type="NCBI Taxonomy" id="7213"/>
    <lineage>
        <taxon>Eukaryota</taxon>
        <taxon>Metazoa</taxon>
        <taxon>Ecdysozoa</taxon>
        <taxon>Arthropoda</taxon>
        <taxon>Hexapoda</taxon>
        <taxon>Insecta</taxon>
        <taxon>Pterygota</taxon>
        <taxon>Neoptera</taxon>
        <taxon>Endopterygota</taxon>
        <taxon>Diptera</taxon>
        <taxon>Brachycera</taxon>
        <taxon>Muscomorpha</taxon>
        <taxon>Tephritoidea</taxon>
        <taxon>Tephritidae</taxon>
        <taxon>Ceratitis</taxon>
        <taxon>Ceratitis</taxon>
    </lineage>
</organism>
<evidence type="ECO:0000313" key="1">
    <source>
        <dbReference type="EMBL" id="CAD7005563.1"/>
    </source>
</evidence>
<accession>A0A811V7J3</accession>
<name>A0A811V7J3_CERCA</name>
<dbReference type="Proteomes" id="UP000606786">
    <property type="component" value="Unassembled WGS sequence"/>
</dbReference>
<sequence length="95" mass="10707">INTKLISSRDKDLTMKYRNDKIKKMGQCVDAVQLVRDAHGAKKKNQTGKKVAINLQHFWWSNVVAVAEVWNATEPASDFATSHGWVRGTVGLHFN</sequence>
<feature type="non-terminal residue" evidence="1">
    <location>
        <position position="1"/>
    </location>
</feature>
<dbReference type="EMBL" id="CAJHJT010000034">
    <property type="protein sequence ID" value="CAD7005563.1"/>
    <property type="molecule type" value="Genomic_DNA"/>
</dbReference>
<keyword evidence="2" id="KW-1185">Reference proteome</keyword>
<proteinExistence type="predicted"/>
<dbReference type="AlphaFoldDB" id="A0A811V7J3"/>
<protein>
    <submittedName>
        <fullName evidence="1">(Mediterranean fruit fly) hypothetical protein</fullName>
    </submittedName>
</protein>
<evidence type="ECO:0000313" key="2">
    <source>
        <dbReference type="Proteomes" id="UP000606786"/>
    </source>
</evidence>
<gene>
    <name evidence="1" type="ORF">CCAP1982_LOCUS13923</name>
</gene>
<comment type="caution">
    <text evidence="1">The sequence shown here is derived from an EMBL/GenBank/DDBJ whole genome shotgun (WGS) entry which is preliminary data.</text>
</comment>
<reference evidence="1" key="1">
    <citation type="submission" date="2020-11" db="EMBL/GenBank/DDBJ databases">
        <authorList>
            <person name="Whitehead M."/>
        </authorList>
    </citation>
    <scope>NUCLEOTIDE SEQUENCE</scope>
    <source>
        <strain evidence="1">EGII</strain>
    </source>
</reference>